<dbReference type="InterPro" id="IPR027417">
    <property type="entry name" value="P-loop_NTPase"/>
</dbReference>
<dbReference type="PANTHER" id="PTHR45900">
    <property type="entry name" value="RECA"/>
    <property type="match status" value="1"/>
</dbReference>
<name>A0A6M3LTI9_9ZZZZ</name>
<sequence length="339" mass="39034">MRKSIDIGGETGPALKNIEGIDKRDDLLPTGSTLLNLALSDNPYGGYAKGTLINIVGDSSAGKSFLAWHLFAEIIHDDRFKNWELVYDDAEGKLKLDIKKLFGEGIGRVKLDSSDLVEEFDQKVRKLLTLRSPFVYCNDSFDALTDKEEKLKEEVKRDYPLKPRLFSEMLRKICGDLEKQDSLLVIVSQTRDKIGVQFGEKKTRSGGNALRFHAMHEFWLAIKNHVKRKKKEVGIHVVVKAKKNHLTGKLRQIEFDLFFDYGIDNIGSMIDWMVEEGFWERPEKLQTIKTGRDFGDITKEKLVKKIEEEDREKDLIGIVADCWRQVEEEIATKRRPRYV</sequence>
<evidence type="ECO:0000256" key="3">
    <source>
        <dbReference type="ARBA" id="ARBA00022840"/>
    </source>
</evidence>
<dbReference type="GO" id="GO:0006310">
    <property type="term" value="P:DNA recombination"/>
    <property type="evidence" value="ECO:0007669"/>
    <property type="project" value="UniProtKB-KW"/>
</dbReference>
<dbReference type="AlphaFoldDB" id="A0A6M3LTI9"/>
<gene>
    <name evidence="6" type="ORF">MM171A01677_0009</name>
</gene>
<evidence type="ECO:0000259" key="5">
    <source>
        <dbReference type="PROSITE" id="PS50163"/>
    </source>
</evidence>
<dbReference type="GO" id="GO:0003697">
    <property type="term" value="F:single-stranded DNA binding"/>
    <property type="evidence" value="ECO:0007669"/>
    <property type="project" value="InterPro"/>
</dbReference>
<evidence type="ECO:0000313" key="6">
    <source>
        <dbReference type="EMBL" id="QJA98647.1"/>
    </source>
</evidence>
<keyword evidence="2" id="KW-0547">Nucleotide-binding</keyword>
<dbReference type="PRINTS" id="PR00142">
    <property type="entry name" value="RECA"/>
</dbReference>
<organism evidence="6">
    <name type="scientific">viral metagenome</name>
    <dbReference type="NCBI Taxonomy" id="1070528"/>
    <lineage>
        <taxon>unclassified sequences</taxon>
        <taxon>metagenomes</taxon>
        <taxon>organismal metagenomes</taxon>
    </lineage>
</organism>
<dbReference type="Gene3D" id="3.40.50.300">
    <property type="entry name" value="P-loop containing nucleotide triphosphate hydrolases"/>
    <property type="match status" value="1"/>
</dbReference>
<dbReference type="PANTHER" id="PTHR45900:SF1">
    <property type="entry name" value="MITOCHONDRIAL DNA REPAIR PROTEIN RECA HOMOLOG-RELATED"/>
    <property type="match status" value="1"/>
</dbReference>
<keyword evidence="3" id="KW-0067">ATP-binding</keyword>
<dbReference type="GO" id="GO:0008094">
    <property type="term" value="F:ATP-dependent activity, acting on DNA"/>
    <property type="evidence" value="ECO:0007669"/>
    <property type="project" value="InterPro"/>
</dbReference>
<dbReference type="GO" id="GO:0006281">
    <property type="term" value="P:DNA repair"/>
    <property type="evidence" value="ECO:0007669"/>
    <property type="project" value="InterPro"/>
</dbReference>
<proteinExistence type="inferred from homology"/>
<reference evidence="6" key="1">
    <citation type="submission" date="2020-03" db="EMBL/GenBank/DDBJ databases">
        <title>The deep terrestrial virosphere.</title>
        <authorList>
            <person name="Holmfeldt K."/>
            <person name="Nilsson E."/>
            <person name="Simone D."/>
            <person name="Lopez-Fernandez M."/>
            <person name="Wu X."/>
            <person name="de Brujin I."/>
            <person name="Lundin D."/>
            <person name="Andersson A."/>
            <person name="Bertilsson S."/>
            <person name="Dopson M."/>
        </authorList>
    </citation>
    <scope>NUCLEOTIDE SEQUENCE</scope>
    <source>
        <strain evidence="6">MM171A01677</strain>
    </source>
</reference>
<dbReference type="InterPro" id="IPR013765">
    <property type="entry name" value="DNA_recomb/repair_RecA"/>
</dbReference>
<dbReference type="InterPro" id="IPR049428">
    <property type="entry name" value="RecA-like_N"/>
</dbReference>
<feature type="domain" description="RecA family profile 2" evidence="5">
    <location>
        <begin position="195"/>
        <end position="268"/>
    </location>
</feature>
<comment type="similarity">
    <text evidence="1">Belongs to the RecA family.</text>
</comment>
<dbReference type="GO" id="GO:0005524">
    <property type="term" value="F:ATP binding"/>
    <property type="evidence" value="ECO:0007669"/>
    <property type="project" value="UniProtKB-KW"/>
</dbReference>
<protein>
    <submittedName>
        <fullName evidence="6">Putative RecA</fullName>
    </submittedName>
</protein>
<dbReference type="SUPFAM" id="SSF52540">
    <property type="entry name" value="P-loop containing nucleoside triphosphate hydrolases"/>
    <property type="match status" value="1"/>
</dbReference>
<dbReference type="Pfam" id="PF00154">
    <property type="entry name" value="RecA_N"/>
    <property type="match status" value="1"/>
</dbReference>
<dbReference type="PROSITE" id="PS50163">
    <property type="entry name" value="RECA_3"/>
    <property type="match status" value="1"/>
</dbReference>
<dbReference type="EMBL" id="MT143597">
    <property type="protein sequence ID" value="QJA98647.1"/>
    <property type="molecule type" value="Genomic_DNA"/>
</dbReference>
<keyword evidence="4" id="KW-0233">DNA recombination</keyword>
<evidence type="ECO:0000256" key="4">
    <source>
        <dbReference type="ARBA" id="ARBA00023172"/>
    </source>
</evidence>
<evidence type="ECO:0000256" key="2">
    <source>
        <dbReference type="ARBA" id="ARBA00022741"/>
    </source>
</evidence>
<accession>A0A6M3LTI9</accession>
<evidence type="ECO:0000256" key="1">
    <source>
        <dbReference type="ARBA" id="ARBA00009391"/>
    </source>
</evidence>
<dbReference type="InterPro" id="IPR020587">
    <property type="entry name" value="RecA_monomer-monomer_interface"/>
</dbReference>